<keyword evidence="7" id="KW-1185">Reference proteome</keyword>
<dbReference type="SUPFAM" id="SSF144232">
    <property type="entry name" value="HIT/MYND zinc finger-like"/>
    <property type="match status" value="1"/>
</dbReference>
<keyword evidence="2 4" id="KW-0863">Zinc-finger</keyword>
<dbReference type="Pfam" id="PF01753">
    <property type="entry name" value="zf-MYND"/>
    <property type="match status" value="1"/>
</dbReference>
<dbReference type="EMBL" id="JACGCI010000051">
    <property type="protein sequence ID" value="KAF6751273.1"/>
    <property type="molecule type" value="Genomic_DNA"/>
</dbReference>
<comment type="caution">
    <text evidence="6">The sequence shown here is derived from an EMBL/GenBank/DDBJ whole genome shotgun (WGS) entry which is preliminary data.</text>
</comment>
<gene>
    <name evidence="6" type="ORF">DFP72DRAFT_1137734</name>
</gene>
<dbReference type="Proteomes" id="UP000521943">
    <property type="component" value="Unassembled WGS sequence"/>
</dbReference>
<dbReference type="Gene3D" id="6.10.140.2220">
    <property type="match status" value="1"/>
</dbReference>
<reference evidence="6 7" key="1">
    <citation type="submission" date="2020-07" db="EMBL/GenBank/DDBJ databases">
        <title>Comparative genomics of pyrophilous fungi reveals a link between fire events and developmental genes.</title>
        <authorList>
            <consortium name="DOE Joint Genome Institute"/>
            <person name="Steindorff A.S."/>
            <person name="Carver A."/>
            <person name="Calhoun S."/>
            <person name="Stillman K."/>
            <person name="Liu H."/>
            <person name="Lipzen A."/>
            <person name="Pangilinan J."/>
            <person name="Labutti K."/>
            <person name="Bruns T.D."/>
            <person name="Grigoriev I.V."/>
        </authorList>
    </citation>
    <scope>NUCLEOTIDE SEQUENCE [LARGE SCALE GENOMIC DNA]</scope>
    <source>
        <strain evidence="6 7">CBS 144469</strain>
    </source>
</reference>
<name>A0A8H6HQE7_9AGAR</name>
<accession>A0A8H6HQE7</accession>
<sequence>MGGVTQYGLPEVRGNVADCEKFEGVIGRRTLNVGLTVVESWGAMNDKNERVGAQNTGASESMCAAVRRQTTGIFMNSQDKAQHVLRAANGDAESLRTLANHIRDASDPDPSIAHSIIHLLDSVLIPDDFSYRQSEDRQRPNSSCFAAMGALSVMMALCLTNHSKRSSALQVVQVLKDYYPHIIRWIEFFVSKGVFLRSCAAFLTTIALFHGTLEEVVLGSKSTVELIVAWWIHKGDNISTSQEHDSDMASHPSSPINLLFLLVVEDSRSRPIFRQVSAASPATVGLIARAMKTRLTELEEGIRAHSSTVAFVVARVLELARLLRQILNRKEHYVELFHSERLIFSISSTLQAATFHQEKGPEFWVNINDILRHIFSFIVKPGFGCGSPIKKVIDALNGGLLTVLVKSLIVTPPTTSSHAFCLCFLSDITAYCIYRDVVVPLSTAVKNLVKWGVVAQAPAPHAPKFSERWVAIVSFLIRNAKVYDCNGGREVLGSVCNGPGCPMAQELRSRVSVARKCSRCHSISYCSETCQKRDWRAHHRDECLEEQQLRPKGQLPLRDRATIASYIANLCTEYYSTKFQEARTQRKIFVPLESLILSVNGISIPTGVDVTTVANYRSRNIAIFHYHLWSRIDRYLEDFTLRPNIHLAEAIFPLGGCTVHLLVRLLKGEGGDFRVLGFISGITRSMALDNRQCTVDAWSAQNMRYPVPI</sequence>
<evidence type="ECO:0000256" key="2">
    <source>
        <dbReference type="ARBA" id="ARBA00022771"/>
    </source>
</evidence>
<dbReference type="GO" id="GO:0008270">
    <property type="term" value="F:zinc ion binding"/>
    <property type="evidence" value="ECO:0007669"/>
    <property type="project" value="UniProtKB-KW"/>
</dbReference>
<dbReference type="PROSITE" id="PS50865">
    <property type="entry name" value="ZF_MYND_2"/>
    <property type="match status" value="1"/>
</dbReference>
<feature type="domain" description="MYND-type" evidence="5">
    <location>
        <begin position="501"/>
        <end position="543"/>
    </location>
</feature>
<evidence type="ECO:0000313" key="6">
    <source>
        <dbReference type="EMBL" id="KAF6751273.1"/>
    </source>
</evidence>
<protein>
    <recommendedName>
        <fullName evidence="5">MYND-type domain-containing protein</fullName>
    </recommendedName>
</protein>
<evidence type="ECO:0000259" key="5">
    <source>
        <dbReference type="PROSITE" id="PS50865"/>
    </source>
</evidence>
<evidence type="ECO:0000256" key="1">
    <source>
        <dbReference type="ARBA" id="ARBA00022723"/>
    </source>
</evidence>
<keyword evidence="1" id="KW-0479">Metal-binding</keyword>
<proteinExistence type="predicted"/>
<dbReference type="AlphaFoldDB" id="A0A8H6HQE7"/>
<evidence type="ECO:0000256" key="4">
    <source>
        <dbReference type="PROSITE-ProRule" id="PRU00134"/>
    </source>
</evidence>
<evidence type="ECO:0000256" key="3">
    <source>
        <dbReference type="ARBA" id="ARBA00022833"/>
    </source>
</evidence>
<dbReference type="InterPro" id="IPR002893">
    <property type="entry name" value="Znf_MYND"/>
</dbReference>
<keyword evidence="3" id="KW-0862">Zinc</keyword>
<organism evidence="6 7">
    <name type="scientific">Ephemerocybe angulata</name>
    <dbReference type="NCBI Taxonomy" id="980116"/>
    <lineage>
        <taxon>Eukaryota</taxon>
        <taxon>Fungi</taxon>
        <taxon>Dikarya</taxon>
        <taxon>Basidiomycota</taxon>
        <taxon>Agaricomycotina</taxon>
        <taxon>Agaricomycetes</taxon>
        <taxon>Agaricomycetidae</taxon>
        <taxon>Agaricales</taxon>
        <taxon>Agaricineae</taxon>
        <taxon>Psathyrellaceae</taxon>
        <taxon>Ephemerocybe</taxon>
    </lineage>
</organism>
<dbReference type="OrthoDB" id="2883220at2759"/>
<evidence type="ECO:0000313" key="7">
    <source>
        <dbReference type="Proteomes" id="UP000521943"/>
    </source>
</evidence>